<evidence type="ECO:0000313" key="1">
    <source>
        <dbReference type="Ensembl" id="ENSLACP00000010389.1"/>
    </source>
</evidence>
<dbReference type="HOGENOM" id="CLU_174919_0_0_1"/>
<dbReference type="Proteomes" id="UP000008672">
    <property type="component" value="Unassembled WGS sequence"/>
</dbReference>
<sequence>IKAKIMAEEKMSTPQLVHQLAFLNWLRSDTEESKQLLSAVNGIQVSREILRRLTGQDKIDAYKQACILATADFVKKNPRASQKQLNEEVEKQVALFAARVQALKSPVV</sequence>
<evidence type="ECO:0000313" key="2">
    <source>
        <dbReference type="Proteomes" id="UP000008672"/>
    </source>
</evidence>
<reference evidence="2" key="1">
    <citation type="submission" date="2011-08" db="EMBL/GenBank/DDBJ databases">
        <title>The draft genome of Latimeria chalumnae.</title>
        <authorList>
            <person name="Di Palma F."/>
            <person name="Alfoldi J."/>
            <person name="Johnson J."/>
            <person name="Berlin A."/>
            <person name="Gnerre S."/>
            <person name="Jaffe D."/>
            <person name="MacCallum I."/>
            <person name="Young S."/>
            <person name="Walker B.J."/>
            <person name="Lander E."/>
            <person name="Lindblad-Toh K."/>
        </authorList>
    </citation>
    <scope>NUCLEOTIDE SEQUENCE [LARGE SCALE GENOMIC DNA]</scope>
    <source>
        <strain evidence="2">Wild caught</strain>
    </source>
</reference>
<dbReference type="Ensembl" id="ENSLACT00000010468.1">
    <property type="protein sequence ID" value="ENSLACP00000010389.1"/>
    <property type="gene ID" value="ENSLACG00000009151.1"/>
</dbReference>
<reference evidence="1" key="3">
    <citation type="submission" date="2025-09" db="UniProtKB">
        <authorList>
            <consortium name="Ensembl"/>
        </authorList>
    </citation>
    <scope>IDENTIFICATION</scope>
</reference>
<protein>
    <submittedName>
        <fullName evidence="1">Uncharacterized protein</fullName>
    </submittedName>
</protein>
<dbReference type="InParanoid" id="H3AL68"/>
<accession>H3AL68</accession>
<name>H3AL68_LATCH</name>
<proteinExistence type="predicted"/>
<dbReference type="GeneTree" id="ENSGT00610000087474"/>
<reference evidence="1" key="2">
    <citation type="submission" date="2025-08" db="UniProtKB">
        <authorList>
            <consortium name="Ensembl"/>
        </authorList>
    </citation>
    <scope>IDENTIFICATION</scope>
</reference>
<organism evidence="1 2">
    <name type="scientific">Latimeria chalumnae</name>
    <name type="common">Coelacanth</name>
    <dbReference type="NCBI Taxonomy" id="7897"/>
    <lineage>
        <taxon>Eukaryota</taxon>
        <taxon>Metazoa</taxon>
        <taxon>Chordata</taxon>
        <taxon>Craniata</taxon>
        <taxon>Vertebrata</taxon>
        <taxon>Euteleostomi</taxon>
        <taxon>Coelacanthiformes</taxon>
        <taxon>Coelacanthidae</taxon>
        <taxon>Latimeria</taxon>
    </lineage>
</organism>
<dbReference type="AlphaFoldDB" id="H3AL68"/>
<dbReference type="EMBL" id="AFYH01172980">
    <property type="status" value="NOT_ANNOTATED_CDS"/>
    <property type="molecule type" value="Genomic_DNA"/>
</dbReference>
<keyword evidence="2" id="KW-1185">Reference proteome</keyword>
<dbReference type="eggNOG" id="ENOG502S5NZ">
    <property type="taxonomic scope" value="Eukaryota"/>
</dbReference>
<dbReference type="OMA" id="YKRECIL"/>
<dbReference type="Bgee" id="ENSLACG00000009151">
    <property type="expression patterns" value="Expressed in muscle tissue and 6 other cell types or tissues"/>
</dbReference>